<sequence length="849" mass="85504">MPLCAAVLLALPGAAQTGGNLDSSFMPNISGGGPLGAVKALPGGKVLVGGSLIAGGVGAPVEGVTRLNADGSPDPGWNGGSWGGFSSAYPTGVQHLLLLPGGKHIAAGTGNNAFFLIQSDATGAYDFANFNVRFFESGTLLTIDRQSTGQVLVGGLVQPGTIFEKGLGAMSSNGTQINLLTGAGISLEATFRGHVVAPSPASVTAIAVQPDNKIIVAGNFTHFGGMETGNIIRLNADGTFDNTFDAGFGSFDTAAGHFVAVHDLAPAPGGGVYAATSLPSISTNANRIVRLTATGAHDPGFVNFFVFGGDVRSIDVNMAGQVLVGGPFVVAGSPSAAGIALLEPNGLVNPEFRGGMGSGFAAPGFAGISSVDFTLDGAKALAAGSFSFYNGAAIQNLARIHVSLNPFVLPNNEVVCSGTVVSAVSVGTPPPGYTYTWTNSDPSIGLAASGSNMVPSFTAVNNGMTPVTAEIRLTATETATGMAKTYVYRITVKPLPTVNAVSNQSLCVGQTGSVSFSGSLSGTTYKWTNSNTAIGLSAVGTNDISFTAMNPANTDQLANITVTPLKDACTGAPETFSITVSPTAGSISYGQSSYCQGGSAFVRMTASSRGGIFSATPAGLVIDANSGQVSLASSAAGTYTVTYTVNATAPCTATATTQLTVKPQVSVNAVGNEDLCVGVPSSPIVFTGNATSYTWTNDNTGIGLAASGTGNIGSFTPTGAGIGVIYVTPQGDGASTCPGKARVFRLRVDNCTVTTPGDTGGDAGNARVNLLAVSPNPATNSTMVQYNGTESGPFVLEVVNAFGQPALRPLQLTGKTARLDLSGLMPGVYQLRLVNTRTGTVSQKQVIKL</sequence>
<keyword evidence="2" id="KW-1185">Reference proteome</keyword>
<dbReference type="RefSeq" id="WP_345257440.1">
    <property type="nucleotide sequence ID" value="NZ_BAABGY010000014.1"/>
</dbReference>
<accession>A0ABP8HJY0</accession>
<dbReference type="SUPFAM" id="SSF75011">
    <property type="entry name" value="3-carboxy-cis,cis-mucoante lactonizing enzyme"/>
    <property type="match status" value="1"/>
</dbReference>
<name>A0ABP8HJY0_9BACT</name>
<evidence type="ECO:0008006" key="3">
    <source>
        <dbReference type="Google" id="ProtNLM"/>
    </source>
</evidence>
<dbReference type="NCBIfam" id="TIGR04183">
    <property type="entry name" value="Por_Secre_tail"/>
    <property type="match status" value="1"/>
</dbReference>
<gene>
    <name evidence="1" type="ORF">GCM10023184_38010</name>
</gene>
<dbReference type="EMBL" id="BAABGY010000014">
    <property type="protein sequence ID" value="GAA4340375.1"/>
    <property type="molecule type" value="Genomic_DNA"/>
</dbReference>
<dbReference type="Gene3D" id="2.80.10.50">
    <property type="match status" value="1"/>
</dbReference>
<dbReference type="Proteomes" id="UP001501725">
    <property type="component" value="Unassembled WGS sequence"/>
</dbReference>
<comment type="caution">
    <text evidence="1">The sequence shown here is derived from an EMBL/GenBank/DDBJ whole genome shotgun (WGS) entry which is preliminary data.</text>
</comment>
<evidence type="ECO:0000313" key="1">
    <source>
        <dbReference type="EMBL" id="GAA4340375.1"/>
    </source>
</evidence>
<evidence type="ECO:0000313" key="2">
    <source>
        <dbReference type="Proteomes" id="UP001501725"/>
    </source>
</evidence>
<dbReference type="Gene3D" id="2.60.40.10">
    <property type="entry name" value="Immunoglobulins"/>
    <property type="match status" value="1"/>
</dbReference>
<reference evidence="2" key="1">
    <citation type="journal article" date="2019" name="Int. J. Syst. Evol. Microbiol.">
        <title>The Global Catalogue of Microorganisms (GCM) 10K type strain sequencing project: providing services to taxonomists for standard genome sequencing and annotation.</title>
        <authorList>
            <consortium name="The Broad Institute Genomics Platform"/>
            <consortium name="The Broad Institute Genome Sequencing Center for Infectious Disease"/>
            <person name="Wu L."/>
            <person name="Ma J."/>
        </authorList>
    </citation>
    <scope>NUCLEOTIDE SEQUENCE [LARGE SCALE GENOMIC DNA]</scope>
    <source>
        <strain evidence="2">JCM 17919</strain>
    </source>
</reference>
<dbReference type="Pfam" id="PF17164">
    <property type="entry name" value="DUF5122"/>
    <property type="match status" value="2"/>
</dbReference>
<dbReference type="InterPro" id="IPR013783">
    <property type="entry name" value="Ig-like_fold"/>
</dbReference>
<dbReference type="InterPro" id="IPR026444">
    <property type="entry name" value="Secre_tail"/>
</dbReference>
<protein>
    <recommendedName>
        <fullName evidence="3">T9SS type A sorting domain-containing protein</fullName>
    </recommendedName>
</protein>
<dbReference type="InterPro" id="IPR013431">
    <property type="entry name" value="Delta_60_rpt"/>
</dbReference>
<proteinExistence type="predicted"/>
<organism evidence="1 2">
    <name type="scientific">Flaviaesturariibacter amylovorans</name>
    <dbReference type="NCBI Taxonomy" id="1084520"/>
    <lineage>
        <taxon>Bacteria</taxon>
        <taxon>Pseudomonadati</taxon>
        <taxon>Bacteroidota</taxon>
        <taxon>Chitinophagia</taxon>
        <taxon>Chitinophagales</taxon>
        <taxon>Chitinophagaceae</taxon>
        <taxon>Flaviaestuariibacter</taxon>
    </lineage>
</organism>